<gene>
    <name evidence="2" type="ORF">NPIL_245421</name>
</gene>
<evidence type="ECO:0000256" key="1">
    <source>
        <dbReference type="SAM" id="Phobius"/>
    </source>
</evidence>
<reference evidence="2" key="1">
    <citation type="submission" date="2020-08" db="EMBL/GenBank/DDBJ databases">
        <title>Multicomponent nature underlies the extraordinary mechanical properties of spider dragline silk.</title>
        <authorList>
            <person name="Kono N."/>
            <person name="Nakamura H."/>
            <person name="Mori M."/>
            <person name="Yoshida Y."/>
            <person name="Ohtoshi R."/>
            <person name="Malay A.D."/>
            <person name="Moran D.A.P."/>
            <person name="Tomita M."/>
            <person name="Numata K."/>
            <person name="Arakawa K."/>
        </authorList>
    </citation>
    <scope>NUCLEOTIDE SEQUENCE</scope>
</reference>
<feature type="transmembrane region" description="Helical" evidence="1">
    <location>
        <begin position="37"/>
        <end position="55"/>
    </location>
</feature>
<dbReference type="Proteomes" id="UP000887013">
    <property type="component" value="Unassembled WGS sequence"/>
</dbReference>
<keyword evidence="3" id="KW-1185">Reference proteome</keyword>
<name>A0A8X6U0F0_NEPPI</name>
<sequence length="115" mass="12087">MVRIEGVAVEVLGWAIWAAVMTGVGAGGCLFAREAGFLLGPCFFFGLVVVFSGVGDGGSGSSIWSSSGGSSIERTLNLFWQVVASTFCFLLVSPGKEFFLCRGFARTKGVWEAGF</sequence>
<evidence type="ECO:0000313" key="2">
    <source>
        <dbReference type="EMBL" id="GFT65488.1"/>
    </source>
</evidence>
<evidence type="ECO:0000313" key="3">
    <source>
        <dbReference type="Proteomes" id="UP000887013"/>
    </source>
</evidence>
<keyword evidence="1" id="KW-0812">Transmembrane</keyword>
<feature type="transmembrane region" description="Helical" evidence="1">
    <location>
        <begin position="12"/>
        <end position="32"/>
    </location>
</feature>
<dbReference type="AlphaFoldDB" id="A0A8X6U0F0"/>
<keyword evidence="1" id="KW-0472">Membrane</keyword>
<proteinExistence type="predicted"/>
<dbReference type="EMBL" id="BMAW01019860">
    <property type="protein sequence ID" value="GFT65488.1"/>
    <property type="molecule type" value="Genomic_DNA"/>
</dbReference>
<evidence type="ECO:0008006" key="4">
    <source>
        <dbReference type="Google" id="ProtNLM"/>
    </source>
</evidence>
<protein>
    <recommendedName>
        <fullName evidence="4">Transmembrane protein</fullName>
    </recommendedName>
</protein>
<dbReference type="PROSITE" id="PS51257">
    <property type="entry name" value="PROKAR_LIPOPROTEIN"/>
    <property type="match status" value="1"/>
</dbReference>
<comment type="caution">
    <text evidence="2">The sequence shown here is derived from an EMBL/GenBank/DDBJ whole genome shotgun (WGS) entry which is preliminary data.</text>
</comment>
<feature type="transmembrane region" description="Helical" evidence="1">
    <location>
        <begin position="75"/>
        <end position="92"/>
    </location>
</feature>
<keyword evidence="1" id="KW-1133">Transmembrane helix</keyword>
<organism evidence="2 3">
    <name type="scientific">Nephila pilipes</name>
    <name type="common">Giant wood spider</name>
    <name type="synonym">Nephila maculata</name>
    <dbReference type="NCBI Taxonomy" id="299642"/>
    <lineage>
        <taxon>Eukaryota</taxon>
        <taxon>Metazoa</taxon>
        <taxon>Ecdysozoa</taxon>
        <taxon>Arthropoda</taxon>
        <taxon>Chelicerata</taxon>
        <taxon>Arachnida</taxon>
        <taxon>Araneae</taxon>
        <taxon>Araneomorphae</taxon>
        <taxon>Entelegynae</taxon>
        <taxon>Araneoidea</taxon>
        <taxon>Nephilidae</taxon>
        <taxon>Nephila</taxon>
    </lineage>
</organism>
<accession>A0A8X6U0F0</accession>